<dbReference type="CDD" id="cd04212">
    <property type="entry name" value="CuRO_UO_II"/>
    <property type="match status" value="1"/>
</dbReference>
<evidence type="ECO:0000256" key="2">
    <source>
        <dbReference type="ARBA" id="ARBA00007866"/>
    </source>
</evidence>
<keyword evidence="8 14" id="KW-0249">Electron transport</keyword>
<dbReference type="Pfam" id="PF06481">
    <property type="entry name" value="COX_ARM"/>
    <property type="match status" value="1"/>
</dbReference>
<keyword evidence="4 14" id="KW-1003">Cell membrane</keyword>
<evidence type="ECO:0000259" key="17">
    <source>
        <dbReference type="PROSITE" id="PS50999"/>
    </source>
</evidence>
<organism evidence="18 19">
    <name type="scientific">Microbaculum marinum</name>
    <dbReference type="NCBI Taxonomy" id="1764581"/>
    <lineage>
        <taxon>Bacteria</taxon>
        <taxon>Pseudomonadati</taxon>
        <taxon>Pseudomonadota</taxon>
        <taxon>Alphaproteobacteria</taxon>
        <taxon>Hyphomicrobiales</taxon>
        <taxon>Tepidamorphaceae</taxon>
        <taxon>Microbaculum</taxon>
    </lineage>
</organism>
<dbReference type="GO" id="GO:0042773">
    <property type="term" value="P:ATP synthesis coupled electron transport"/>
    <property type="evidence" value="ECO:0007669"/>
    <property type="project" value="TreeGrafter"/>
</dbReference>
<comment type="similarity">
    <text evidence="2 14">Belongs to the cytochrome c oxidase subunit 2 family.</text>
</comment>
<dbReference type="Proteomes" id="UP001378188">
    <property type="component" value="Unassembled WGS sequence"/>
</dbReference>
<evidence type="ECO:0000256" key="6">
    <source>
        <dbReference type="ARBA" id="ARBA00022692"/>
    </source>
</evidence>
<feature type="domain" description="Cytochrome oxidase subunit II transmembrane region profile" evidence="17">
    <location>
        <begin position="31"/>
        <end position="125"/>
    </location>
</feature>
<evidence type="ECO:0000256" key="1">
    <source>
        <dbReference type="ARBA" id="ARBA00004651"/>
    </source>
</evidence>
<evidence type="ECO:0000313" key="18">
    <source>
        <dbReference type="EMBL" id="MEJ8572547.1"/>
    </source>
</evidence>
<evidence type="ECO:0000256" key="8">
    <source>
        <dbReference type="ARBA" id="ARBA00022982"/>
    </source>
</evidence>
<dbReference type="PANTHER" id="PTHR22888:SF18">
    <property type="entry name" value="CYTOCHROME BO(3) UBIQUINOL OXIDASE SUBUNIT 2"/>
    <property type="match status" value="1"/>
</dbReference>
<dbReference type="GO" id="GO:0009486">
    <property type="term" value="F:cytochrome bo3 ubiquinol oxidase activity"/>
    <property type="evidence" value="ECO:0007669"/>
    <property type="project" value="InterPro"/>
</dbReference>
<feature type="transmembrane region" description="Helical" evidence="15">
    <location>
        <begin position="51"/>
        <end position="74"/>
    </location>
</feature>
<gene>
    <name evidence="18" type="ORF">V3328_13740</name>
</gene>
<dbReference type="InterPro" id="IPR010514">
    <property type="entry name" value="COX_ARM"/>
</dbReference>
<dbReference type="GO" id="GO:0005507">
    <property type="term" value="F:copper ion binding"/>
    <property type="evidence" value="ECO:0007669"/>
    <property type="project" value="InterPro"/>
</dbReference>
<dbReference type="EMBL" id="JAZHOF010000005">
    <property type="protein sequence ID" value="MEJ8572547.1"/>
    <property type="molecule type" value="Genomic_DNA"/>
</dbReference>
<keyword evidence="13" id="KW-0449">Lipoprotein</keyword>
<dbReference type="PANTHER" id="PTHR22888">
    <property type="entry name" value="CYTOCHROME C OXIDASE, SUBUNIT II"/>
    <property type="match status" value="1"/>
</dbReference>
<dbReference type="InterPro" id="IPR008972">
    <property type="entry name" value="Cupredoxin"/>
</dbReference>
<keyword evidence="12" id="KW-0564">Palmitate</keyword>
<comment type="caution">
    <text evidence="18">The sequence shown here is derived from an EMBL/GenBank/DDBJ whole genome shotgun (WGS) entry which is preliminary data.</text>
</comment>
<feature type="domain" description="Cytochrome oxidase subunit II copper A binding" evidence="16">
    <location>
        <begin position="131"/>
        <end position="243"/>
    </location>
</feature>
<evidence type="ECO:0000256" key="12">
    <source>
        <dbReference type="ARBA" id="ARBA00023139"/>
    </source>
</evidence>
<evidence type="ECO:0000256" key="9">
    <source>
        <dbReference type="ARBA" id="ARBA00022989"/>
    </source>
</evidence>
<keyword evidence="10 14" id="KW-0560">Oxidoreductase</keyword>
<evidence type="ECO:0000256" key="15">
    <source>
        <dbReference type="SAM" id="Phobius"/>
    </source>
</evidence>
<dbReference type="Gene3D" id="1.10.287.90">
    <property type="match status" value="1"/>
</dbReference>
<evidence type="ECO:0000259" key="16">
    <source>
        <dbReference type="PROSITE" id="PS50857"/>
    </source>
</evidence>
<dbReference type="AlphaFoldDB" id="A0AAW9RFX7"/>
<dbReference type="PIRSF" id="PIRSF000292">
    <property type="entry name" value="Ubi_od_II"/>
    <property type="match status" value="1"/>
</dbReference>
<accession>A0AAW9RFX7</accession>
<evidence type="ECO:0000256" key="5">
    <source>
        <dbReference type="ARBA" id="ARBA00022660"/>
    </source>
</evidence>
<dbReference type="Gene3D" id="2.60.40.420">
    <property type="entry name" value="Cupredoxins - blue copper proteins"/>
    <property type="match status" value="1"/>
</dbReference>
<name>A0AAW9RFX7_9HYPH</name>
<dbReference type="InterPro" id="IPR006333">
    <property type="entry name" value="Cyt_o_ubiquinol_oxidase_su2"/>
</dbReference>
<evidence type="ECO:0000256" key="13">
    <source>
        <dbReference type="ARBA" id="ARBA00023288"/>
    </source>
</evidence>
<evidence type="ECO:0000256" key="11">
    <source>
        <dbReference type="ARBA" id="ARBA00023136"/>
    </source>
</evidence>
<evidence type="ECO:0000313" key="19">
    <source>
        <dbReference type="Proteomes" id="UP001378188"/>
    </source>
</evidence>
<evidence type="ECO:0000256" key="7">
    <source>
        <dbReference type="ARBA" id="ARBA00022729"/>
    </source>
</evidence>
<dbReference type="SUPFAM" id="SSF81464">
    <property type="entry name" value="Cytochrome c oxidase subunit II-like, transmembrane region"/>
    <property type="match status" value="1"/>
</dbReference>
<dbReference type="InterPro" id="IPR002429">
    <property type="entry name" value="CcO_II-like_C"/>
</dbReference>
<evidence type="ECO:0000256" key="10">
    <source>
        <dbReference type="ARBA" id="ARBA00023002"/>
    </source>
</evidence>
<keyword evidence="6 15" id="KW-0812">Transmembrane</keyword>
<keyword evidence="5 14" id="KW-0679">Respiratory chain</keyword>
<keyword evidence="3 14" id="KW-0813">Transport</keyword>
<evidence type="ECO:0000256" key="14">
    <source>
        <dbReference type="PIRNR" id="PIRNR000292"/>
    </source>
</evidence>
<dbReference type="InterPro" id="IPR034227">
    <property type="entry name" value="CuRO_UO_II"/>
</dbReference>
<evidence type="ECO:0000256" key="4">
    <source>
        <dbReference type="ARBA" id="ARBA00022475"/>
    </source>
</evidence>
<dbReference type="GO" id="GO:0004129">
    <property type="term" value="F:cytochrome-c oxidase activity"/>
    <property type="evidence" value="ECO:0007669"/>
    <property type="project" value="UniProtKB-UniRule"/>
</dbReference>
<dbReference type="GO" id="GO:0005886">
    <property type="term" value="C:plasma membrane"/>
    <property type="evidence" value="ECO:0007669"/>
    <property type="project" value="UniProtKB-SubCell"/>
</dbReference>
<keyword evidence="19" id="KW-1185">Reference proteome</keyword>
<reference evidence="18 19" key="1">
    <citation type="submission" date="2024-02" db="EMBL/GenBank/DDBJ databases">
        <title>Genome analysis and characterization of Microbaculum marinisediminis sp. nov., isolated from marine sediment.</title>
        <authorList>
            <person name="Du Z.-J."/>
            <person name="Ye Y.-Q."/>
            <person name="Zhang Z.-R."/>
            <person name="Yuan S.-M."/>
            <person name="Zhang X.-Y."/>
        </authorList>
    </citation>
    <scope>NUCLEOTIDE SEQUENCE [LARGE SCALE GENOMIC DNA]</scope>
    <source>
        <strain evidence="18 19">SDUM1044001</strain>
    </source>
</reference>
<dbReference type="PROSITE" id="PS50999">
    <property type="entry name" value="COX2_TM"/>
    <property type="match status" value="1"/>
</dbReference>
<evidence type="ECO:0000256" key="3">
    <source>
        <dbReference type="ARBA" id="ARBA00022448"/>
    </source>
</evidence>
<dbReference type="InterPro" id="IPR011759">
    <property type="entry name" value="Cyt_c_oxidase_su2_TM_dom"/>
</dbReference>
<dbReference type="RefSeq" id="WP_340330245.1">
    <property type="nucleotide sequence ID" value="NZ_JAZHOF010000005.1"/>
</dbReference>
<feature type="transmembrane region" description="Helical" evidence="15">
    <location>
        <begin position="95"/>
        <end position="115"/>
    </location>
</feature>
<dbReference type="PROSITE" id="PS51257">
    <property type="entry name" value="PROKAR_LIPOPROTEIN"/>
    <property type="match status" value="1"/>
</dbReference>
<proteinExistence type="inferred from homology"/>
<comment type="subcellular location">
    <subcellularLocation>
        <location evidence="1">Cell membrane</location>
        <topology evidence="1">Multi-pass membrane protein</topology>
    </subcellularLocation>
</comment>
<keyword evidence="7" id="KW-0732">Signal</keyword>
<keyword evidence="11 14" id="KW-0472">Membrane</keyword>
<sequence>MKTVGTSPESLQRGLRTAFLIGVALLLAGCSTEDWPVLLPDGPIAREERELLFAAVGLMLLVVLPVYILAIIVLTRYRASSNNPNYRPEWQSNRVDAIVWAGPAIIVVAIGTLVWDYTHRLDPYLAVEPDKTPLRVEAIAQDWKWLFIYPEQNVAVVNELVIPTGQPVSIRITSDTVMNSLYVAGLAGQIYAMAGMQTRLNLIANDEDTYIGRNMQYSGTGFADQQFRVKVVPPAGFESWLDIVRASPDALDGQTYAELARPSQKVPVKYYSSAEPNLFDSIIEKYSGQPAERRTAQLDAYAGEFICETPSGRGSL</sequence>
<dbReference type="InterPro" id="IPR045187">
    <property type="entry name" value="CcO_II"/>
</dbReference>
<keyword evidence="9 15" id="KW-1133">Transmembrane helix</keyword>
<dbReference type="InterPro" id="IPR036257">
    <property type="entry name" value="Cyt_c_oxidase_su2_TM_sf"/>
</dbReference>
<dbReference type="GO" id="GO:0016682">
    <property type="term" value="F:oxidoreductase activity, acting on diphenols and related substances as donors, oxygen as acceptor"/>
    <property type="evidence" value="ECO:0007669"/>
    <property type="project" value="InterPro"/>
</dbReference>
<dbReference type="SUPFAM" id="SSF49503">
    <property type="entry name" value="Cupredoxins"/>
    <property type="match status" value="1"/>
</dbReference>
<protein>
    <recommendedName>
        <fullName evidence="14">Ubiquinol oxidase subunit 2</fullName>
    </recommendedName>
</protein>
<dbReference type="PROSITE" id="PS50857">
    <property type="entry name" value="COX2_CUA"/>
    <property type="match status" value="1"/>
</dbReference>